<evidence type="ECO:0008006" key="3">
    <source>
        <dbReference type="Google" id="ProtNLM"/>
    </source>
</evidence>
<comment type="caution">
    <text evidence="1">The sequence shown here is derived from an EMBL/GenBank/DDBJ whole genome shotgun (WGS) entry which is preliminary data.</text>
</comment>
<dbReference type="Proteomes" id="UP001153076">
    <property type="component" value="Unassembled WGS sequence"/>
</dbReference>
<gene>
    <name evidence="1" type="ORF">Cgig2_028016</name>
</gene>
<dbReference type="EMBL" id="JAKOGI010000966">
    <property type="protein sequence ID" value="KAJ8428811.1"/>
    <property type="molecule type" value="Genomic_DNA"/>
</dbReference>
<dbReference type="InterPro" id="IPR035979">
    <property type="entry name" value="RBD_domain_sf"/>
</dbReference>
<organism evidence="1 2">
    <name type="scientific">Carnegiea gigantea</name>
    <dbReference type="NCBI Taxonomy" id="171969"/>
    <lineage>
        <taxon>Eukaryota</taxon>
        <taxon>Viridiplantae</taxon>
        <taxon>Streptophyta</taxon>
        <taxon>Embryophyta</taxon>
        <taxon>Tracheophyta</taxon>
        <taxon>Spermatophyta</taxon>
        <taxon>Magnoliopsida</taxon>
        <taxon>eudicotyledons</taxon>
        <taxon>Gunneridae</taxon>
        <taxon>Pentapetalae</taxon>
        <taxon>Caryophyllales</taxon>
        <taxon>Cactineae</taxon>
        <taxon>Cactaceae</taxon>
        <taxon>Cactoideae</taxon>
        <taxon>Echinocereeae</taxon>
        <taxon>Carnegiea</taxon>
    </lineage>
</organism>
<evidence type="ECO:0000313" key="2">
    <source>
        <dbReference type="Proteomes" id="UP001153076"/>
    </source>
</evidence>
<name>A0A9Q1JPW6_9CARY</name>
<evidence type="ECO:0000313" key="1">
    <source>
        <dbReference type="EMBL" id="KAJ8428811.1"/>
    </source>
</evidence>
<dbReference type="OrthoDB" id="266020at2759"/>
<accession>A0A9Q1JPW6</accession>
<dbReference type="AlphaFoldDB" id="A0A9Q1JPW6"/>
<sequence length="255" mass="29550">MLAGDHWRPLHTLESRGRAKEVLSILRELKTFNTMHLHDEFTSFRNIVDTYIHNRVAKSSGMNYGSVGFKFKADGEKAIQSVNGEVLRGNLCFAAQVSKEDSEKMEFIIFKGRKNRDNMSKWIWVPKRKDDDDISYVRENYDRMYGYNVARNSIDVVVDSSENVLDNGKTNSHVIVMHQHSHEDVPDIRQQVCSDDRKIISQPTRISTFISKFPPKKSYRDCIVIGYSTNDVKELEHSTSCTHLAPRMLKNDREY</sequence>
<proteinExistence type="predicted"/>
<dbReference type="GO" id="GO:0003676">
    <property type="term" value="F:nucleic acid binding"/>
    <property type="evidence" value="ECO:0007669"/>
    <property type="project" value="InterPro"/>
</dbReference>
<reference evidence="1" key="1">
    <citation type="submission" date="2022-04" db="EMBL/GenBank/DDBJ databases">
        <title>Carnegiea gigantea Genome sequencing and assembly v2.</title>
        <authorList>
            <person name="Copetti D."/>
            <person name="Sanderson M.J."/>
            <person name="Burquez A."/>
            <person name="Wojciechowski M.F."/>
        </authorList>
    </citation>
    <scope>NUCLEOTIDE SEQUENCE</scope>
    <source>
        <strain evidence="1">SGP5-SGP5p</strain>
        <tissue evidence="1">Aerial part</tissue>
    </source>
</reference>
<dbReference type="SUPFAM" id="SSF54928">
    <property type="entry name" value="RNA-binding domain, RBD"/>
    <property type="match status" value="1"/>
</dbReference>
<keyword evidence="2" id="KW-1185">Reference proteome</keyword>
<protein>
    <recommendedName>
        <fullName evidence="3">RRM domain-containing protein</fullName>
    </recommendedName>
</protein>